<name>A0A164XND3_DAUCS</name>
<evidence type="ECO:0000313" key="2">
    <source>
        <dbReference type="Proteomes" id="UP000077755"/>
    </source>
</evidence>
<dbReference type="EMBL" id="CP093347">
    <property type="protein sequence ID" value="WOG99661.1"/>
    <property type="molecule type" value="Genomic_DNA"/>
</dbReference>
<keyword evidence="2" id="KW-1185">Reference proteome</keyword>
<sequence>MSTHLPLVILIIVFVCDMGSIMIKLAKYLLETPLSIHYIQCFKRRSANPSDDFQEALKQAMQAIKKKETKQGIDSS</sequence>
<reference evidence="1" key="2">
    <citation type="submission" date="2022-03" db="EMBL/GenBank/DDBJ databases">
        <title>Draft title - Genomic analysis of global carrot germplasm unveils the trajectory of domestication and the origin of high carotenoid orange carrot.</title>
        <authorList>
            <person name="Iorizzo M."/>
            <person name="Ellison S."/>
            <person name="Senalik D."/>
            <person name="Macko-Podgorni A."/>
            <person name="Grzebelus D."/>
            <person name="Bostan H."/>
            <person name="Rolling W."/>
            <person name="Curaba J."/>
            <person name="Simon P."/>
        </authorList>
    </citation>
    <scope>NUCLEOTIDE SEQUENCE</scope>
    <source>
        <tissue evidence="1">Leaf</tissue>
    </source>
</reference>
<gene>
    <name evidence="1" type="ORF">DCAR_0519015</name>
</gene>
<dbReference type="Gramene" id="KZM93393">
    <property type="protein sequence ID" value="KZM93393"/>
    <property type="gene ID" value="DCAR_016638"/>
</dbReference>
<evidence type="ECO:0000313" key="1">
    <source>
        <dbReference type="EMBL" id="WOG99661.1"/>
    </source>
</evidence>
<reference evidence="1" key="1">
    <citation type="journal article" date="2016" name="Nat. Genet.">
        <title>A high-quality carrot genome assembly provides new insights into carotenoid accumulation and asterid genome evolution.</title>
        <authorList>
            <person name="Iorizzo M."/>
            <person name="Ellison S."/>
            <person name="Senalik D."/>
            <person name="Zeng P."/>
            <person name="Satapoomin P."/>
            <person name="Huang J."/>
            <person name="Bowman M."/>
            <person name="Iovene M."/>
            <person name="Sanseverino W."/>
            <person name="Cavagnaro P."/>
            <person name="Yildiz M."/>
            <person name="Macko-Podgorni A."/>
            <person name="Moranska E."/>
            <person name="Grzebelus E."/>
            <person name="Grzebelus D."/>
            <person name="Ashrafi H."/>
            <person name="Zheng Z."/>
            <person name="Cheng S."/>
            <person name="Spooner D."/>
            <person name="Van Deynze A."/>
            <person name="Simon P."/>
        </authorList>
    </citation>
    <scope>NUCLEOTIDE SEQUENCE</scope>
    <source>
        <tissue evidence="1">Leaf</tissue>
    </source>
</reference>
<organism evidence="1 2">
    <name type="scientific">Daucus carota subsp. sativus</name>
    <name type="common">Carrot</name>
    <dbReference type="NCBI Taxonomy" id="79200"/>
    <lineage>
        <taxon>Eukaryota</taxon>
        <taxon>Viridiplantae</taxon>
        <taxon>Streptophyta</taxon>
        <taxon>Embryophyta</taxon>
        <taxon>Tracheophyta</taxon>
        <taxon>Spermatophyta</taxon>
        <taxon>Magnoliopsida</taxon>
        <taxon>eudicotyledons</taxon>
        <taxon>Gunneridae</taxon>
        <taxon>Pentapetalae</taxon>
        <taxon>asterids</taxon>
        <taxon>campanulids</taxon>
        <taxon>Apiales</taxon>
        <taxon>Apiaceae</taxon>
        <taxon>Apioideae</taxon>
        <taxon>Scandiceae</taxon>
        <taxon>Daucinae</taxon>
        <taxon>Daucus</taxon>
        <taxon>Daucus sect. Daucus</taxon>
    </lineage>
</organism>
<protein>
    <submittedName>
        <fullName evidence="1">Uncharacterized protein</fullName>
    </submittedName>
</protein>
<accession>A0A164XND3</accession>
<dbReference type="Proteomes" id="UP000077755">
    <property type="component" value="Chromosome 5"/>
</dbReference>
<proteinExistence type="predicted"/>
<dbReference type="AlphaFoldDB" id="A0A164XND3"/>